<proteinExistence type="predicted"/>
<sequence>MTNITFDASVHKNILFQILKDIYSDTTIAPLLGFKGGTAALLFYDLNRDSVDLDFDLLDKNKEDYIFDRIEQIAKKYGRVKEMVRKRFNLLFVLSYEDKARKIKIEINHRSFGSRYELKTYLGVSMLVMVREDMFAHKLMAMHERIGKTSRDIYDVWFFLERRFPINREIVEGRAGMPLHELMHKCILQLEKMSSRNILDGLGDLLTGSQKDWAREKLRTETIFLLKVRIESEK</sequence>
<reference evidence="1 2" key="1">
    <citation type="journal article" date="2015" name="Nature">
        <title>rRNA introns, odd ribosomes, and small enigmatic genomes across a large radiation of phyla.</title>
        <authorList>
            <person name="Brown C.T."/>
            <person name="Hug L.A."/>
            <person name="Thomas B.C."/>
            <person name="Sharon I."/>
            <person name="Castelle C.J."/>
            <person name="Singh A."/>
            <person name="Wilkins M.J."/>
            <person name="Williams K.H."/>
            <person name="Banfield J.F."/>
        </authorList>
    </citation>
    <scope>NUCLEOTIDE SEQUENCE [LARGE SCALE GENOMIC DNA]</scope>
</reference>
<dbReference type="InterPro" id="IPR014942">
    <property type="entry name" value="AbiEii"/>
</dbReference>
<dbReference type="EMBL" id="LBTF01000023">
    <property type="protein sequence ID" value="KKQ35166.1"/>
    <property type="molecule type" value="Genomic_DNA"/>
</dbReference>
<dbReference type="Gene3D" id="3.10.450.620">
    <property type="entry name" value="JHP933, nucleotidyltransferase-like core domain"/>
    <property type="match status" value="1"/>
</dbReference>
<comment type="caution">
    <text evidence="1">The sequence shown here is derived from an EMBL/GenBank/DDBJ whole genome shotgun (WGS) entry which is preliminary data.</text>
</comment>
<dbReference type="AlphaFoldDB" id="A0A0G0K3H0"/>
<accession>A0A0G0K3H0</accession>
<evidence type="ECO:0000313" key="1">
    <source>
        <dbReference type="EMBL" id="KKQ35166.1"/>
    </source>
</evidence>
<dbReference type="Pfam" id="PF08843">
    <property type="entry name" value="AbiEii"/>
    <property type="match status" value="1"/>
</dbReference>
<evidence type="ECO:0000313" key="2">
    <source>
        <dbReference type="Proteomes" id="UP000033876"/>
    </source>
</evidence>
<evidence type="ECO:0008006" key="3">
    <source>
        <dbReference type="Google" id="ProtNLM"/>
    </source>
</evidence>
<dbReference type="Proteomes" id="UP000033876">
    <property type="component" value="Unassembled WGS sequence"/>
</dbReference>
<gene>
    <name evidence="1" type="ORF">US50_C0023G0008</name>
</gene>
<organism evidence="1 2">
    <name type="scientific">Candidatus Nomurabacteria bacterium GW2011_GWB1_37_5</name>
    <dbReference type="NCBI Taxonomy" id="1618742"/>
    <lineage>
        <taxon>Bacteria</taxon>
        <taxon>Candidatus Nomuraibacteriota</taxon>
    </lineage>
</organism>
<name>A0A0G0K3H0_9BACT</name>
<protein>
    <recommendedName>
        <fullName evidence="3">Nucleotidyl transferase AbiEii/AbiGii toxin family protein</fullName>
    </recommendedName>
</protein>